<protein>
    <recommendedName>
        <fullName evidence="4">Large ribosomal subunit protein bL17</fullName>
    </recommendedName>
</protein>
<dbReference type="InterPro" id="IPR047859">
    <property type="entry name" value="Ribosomal_bL17_CS"/>
</dbReference>
<keyword evidence="3 4" id="KW-0687">Ribonucleoprotein</keyword>
<dbReference type="FunFam" id="3.90.1030.10:FF:000006">
    <property type="entry name" value="50S ribosomal protein L17"/>
    <property type="match status" value="1"/>
</dbReference>
<dbReference type="HAMAP" id="MF_01368">
    <property type="entry name" value="Ribosomal_bL17"/>
    <property type="match status" value="1"/>
</dbReference>
<evidence type="ECO:0000256" key="4">
    <source>
        <dbReference type="HAMAP-Rule" id="MF_01368"/>
    </source>
</evidence>
<evidence type="ECO:0000256" key="6">
    <source>
        <dbReference type="SAM" id="MobiDB-lite"/>
    </source>
</evidence>
<evidence type="ECO:0000313" key="7">
    <source>
        <dbReference type="EMBL" id="SKB25931.1"/>
    </source>
</evidence>
<feature type="compositionally biased region" description="Low complexity" evidence="6">
    <location>
        <begin position="144"/>
        <end position="159"/>
    </location>
</feature>
<dbReference type="InterPro" id="IPR000456">
    <property type="entry name" value="Ribosomal_bL17"/>
</dbReference>
<dbReference type="Pfam" id="PF01196">
    <property type="entry name" value="Ribosomal_L17"/>
    <property type="match status" value="1"/>
</dbReference>
<evidence type="ECO:0000256" key="2">
    <source>
        <dbReference type="ARBA" id="ARBA00022980"/>
    </source>
</evidence>
<feature type="compositionally biased region" description="Low complexity" evidence="6">
    <location>
        <begin position="166"/>
        <end position="175"/>
    </location>
</feature>
<evidence type="ECO:0000256" key="3">
    <source>
        <dbReference type="ARBA" id="ARBA00023274"/>
    </source>
</evidence>
<dbReference type="GO" id="GO:0006412">
    <property type="term" value="P:translation"/>
    <property type="evidence" value="ECO:0007669"/>
    <property type="project" value="UniProtKB-UniRule"/>
</dbReference>
<sequence length="205" mass="22643">MRHGKKINHLGRTASHRKAMLANMATSLIRHKRITTTLAKAKALRQYVEPLITKSKNDTTHSRRTVFSYLQDKEAVTILFREISEKVANRPGGYTRIIKMENRLGDNSEMAFIELVDYNEVYKKDGAVTERKSTRRRGGKKKAGAGASEAAAAGSVAESTAEEVVAEPVDAESPATPEEPVAEATDAQENTAETEETPKDEKKED</sequence>
<dbReference type="SUPFAM" id="SSF64263">
    <property type="entry name" value="Prokaryotic ribosomal protein L17"/>
    <property type="match status" value="1"/>
</dbReference>
<dbReference type="OrthoDB" id="9809073at2"/>
<proteinExistence type="inferred from homology"/>
<feature type="region of interest" description="Disordered" evidence="6">
    <location>
        <begin position="129"/>
        <end position="205"/>
    </location>
</feature>
<dbReference type="AlphaFoldDB" id="A0A1T4ZT43"/>
<dbReference type="NCBIfam" id="TIGR00059">
    <property type="entry name" value="L17"/>
    <property type="match status" value="1"/>
</dbReference>
<dbReference type="PANTHER" id="PTHR14413:SF16">
    <property type="entry name" value="LARGE RIBOSOMAL SUBUNIT PROTEIN BL17M"/>
    <property type="match status" value="1"/>
</dbReference>
<accession>A0A1T4ZT43</accession>
<dbReference type="PROSITE" id="PS01167">
    <property type="entry name" value="RIBOSOMAL_L17"/>
    <property type="match status" value="1"/>
</dbReference>
<dbReference type="GO" id="GO:0003735">
    <property type="term" value="F:structural constituent of ribosome"/>
    <property type="evidence" value="ECO:0007669"/>
    <property type="project" value="InterPro"/>
</dbReference>
<keyword evidence="8" id="KW-1185">Reference proteome</keyword>
<feature type="compositionally biased region" description="Basic and acidic residues" evidence="6">
    <location>
        <begin position="196"/>
        <end position="205"/>
    </location>
</feature>
<comment type="subunit">
    <text evidence="4">Part of the 50S ribosomal subunit. Contacts protein L32.</text>
</comment>
<feature type="compositionally biased region" description="Basic residues" evidence="6">
    <location>
        <begin position="133"/>
        <end position="143"/>
    </location>
</feature>
<gene>
    <name evidence="4" type="primary">rplQ</name>
    <name evidence="7" type="ORF">SAMN05660226_00057</name>
</gene>
<reference evidence="7 8" key="1">
    <citation type="submission" date="2017-02" db="EMBL/GenBank/DDBJ databases">
        <authorList>
            <person name="Peterson S.W."/>
        </authorList>
    </citation>
    <scope>NUCLEOTIDE SEQUENCE [LARGE SCALE GENOMIC DNA]</scope>
    <source>
        <strain evidence="7 8">DSM 22899</strain>
    </source>
</reference>
<dbReference type="RefSeq" id="WP_079714809.1">
    <property type="nucleotide sequence ID" value="NZ_FUYS01000001.1"/>
</dbReference>
<keyword evidence="2 4" id="KW-0689">Ribosomal protein</keyword>
<evidence type="ECO:0000256" key="1">
    <source>
        <dbReference type="ARBA" id="ARBA00008777"/>
    </source>
</evidence>
<name>A0A1T4ZT43_9SPHI</name>
<evidence type="ECO:0000313" key="8">
    <source>
        <dbReference type="Proteomes" id="UP000190541"/>
    </source>
</evidence>
<dbReference type="GO" id="GO:0022625">
    <property type="term" value="C:cytosolic large ribosomal subunit"/>
    <property type="evidence" value="ECO:0007669"/>
    <property type="project" value="TreeGrafter"/>
</dbReference>
<dbReference type="Gene3D" id="3.90.1030.10">
    <property type="entry name" value="Ribosomal protein L17"/>
    <property type="match status" value="1"/>
</dbReference>
<dbReference type="PANTHER" id="PTHR14413">
    <property type="entry name" value="RIBOSOMAL PROTEIN L17"/>
    <property type="match status" value="1"/>
</dbReference>
<evidence type="ECO:0000256" key="5">
    <source>
        <dbReference type="RuleBase" id="RU000660"/>
    </source>
</evidence>
<dbReference type="EMBL" id="FUYS01000001">
    <property type="protein sequence ID" value="SKB25931.1"/>
    <property type="molecule type" value="Genomic_DNA"/>
</dbReference>
<comment type="similarity">
    <text evidence="1 4 5">Belongs to the bacterial ribosomal protein bL17 family.</text>
</comment>
<dbReference type="Proteomes" id="UP000190541">
    <property type="component" value="Unassembled WGS sequence"/>
</dbReference>
<dbReference type="STRING" id="623280.SAMN05660226_00057"/>
<dbReference type="InterPro" id="IPR036373">
    <property type="entry name" value="Ribosomal_bL17_sf"/>
</dbReference>
<organism evidence="7 8">
    <name type="scientific">Parapedobacter luteus</name>
    <dbReference type="NCBI Taxonomy" id="623280"/>
    <lineage>
        <taxon>Bacteria</taxon>
        <taxon>Pseudomonadati</taxon>
        <taxon>Bacteroidota</taxon>
        <taxon>Sphingobacteriia</taxon>
        <taxon>Sphingobacteriales</taxon>
        <taxon>Sphingobacteriaceae</taxon>
        <taxon>Parapedobacter</taxon>
    </lineage>
</organism>